<dbReference type="PANTHER" id="PTHR46908">
    <property type="entry name" value="CUBILIN-LIKE PROTEIN"/>
    <property type="match status" value="1"/>
</dbReference>
<dbReference type="InterPro" id="IPR052129">
    <property type="entry name" value="Spermadhesin-Link_domain"/>
</dbReference>
<proteinExistence type="predicted"/>
<dbReference type="Pfam" id="PF00431">
    <property type="entry name" value="CUB"/>
    <property type="match status" value="1"/>
</dbReference>
<evidence type="ECO:0000256" key="2">
    <source>
        <dbReference type="PROSITE-ProRule" id="PRU00059"/>
    </source>
</evidence>
<sequence>ASEGTTLYLSIDEAISGGFKGGEAFLSVPVDQMGKYSLTVDNDEPIVREFVSSLHYGGQSQITNLVYQADEQIKFEMTPGRMKEYLTMSYTTMKNTCGGDLRSKTGVVQVPVFDEDFECIWTLSNVPGSNVSIAVREMEMEESEHCTLNYLEVREYNSTGRLLGRFCNKPSILIN</sequence>
<evidence type="ECO:0000313" key="5">
    <source>
        <dbReference type="Proteomes" id="UP001432322"/>
    </source>
</evidence>
<reference evidence="4" key="1">
    <citation type="submission" date="2023-10" db="EMBL/GenBank/DDBJ databases">
        <title>Genome assembly of Pristionchus species.</title>
        <authorList>
            <person name="Yoshida K."/>
            <person name="Sommer R.J."/>
        </authorList>
    </citation>
    <scope>NUCLEOTIDE SEQUENCE</scope>
    <source>
        <strain evidence="4">RS5133</strain>
    </source>
</reference>
<dbReference type="EMBL" id="BTSY01000001">
    <property type="protein sequence ID" value="GMT10504.1"/>
    <property type="molecule type" value="Genomic_DNA"/>
</dbReference>
<dbReference type="AlphaFoldDB" id="A0AAV5UTR3"/>
<name>A0AAV5UTR3_9BILA</name>
<accession>A0AAV5UTR3</accession>
<comment type="caution">
    <text evidence="2">Lacks conserved residue(s) required for the propagation of feature annotation.</text>
</comment>
<protein>
    <recommendedName>
        <fullName evidence="3">CUB domain-containing protein</fullName>
    </recommendedName>
</protein>
<dbReference type="SUPFAM" id="SSF49854">
    <property type="entry name" value="Spermadhesin, CUB domain"/>
    <property type="match status" value="1"/>
</dbReference>
<dbReference type="Proteomes" id="UP001432322">
    <property type="component" value="Unassembled WGS sequence"/>
</dbReference>
<dbReference type="InterPro" id="IPR035914">
    <property type="entry name" value="Sperma_CUB_dom_sf"/>
</dbReference>
<evidence type="ECO:0000313" key="4">
    <source>
        <dbReference type="EMBL" id="GMT10504.1"/>
    </source>
</evidence>
<evidence type="ECO:0000259" key="3">
    <source>
        <dbReference type="PROSITE" id="PS01180"/>
    </source>
</evidence>
<feature type="domain" description="CUB" evidence="3">
    <location>
        <begin position="97"/>
        <end position="175"/>
    </location>
</feature>
<feature type="non-terminal residue" evidence="4">
    <location>
        <position position="1"/>
    </location>
</feature>
<organism evidence="4 5">
    <name type="scientific">Pristionchus fissidentatus</name>
    <dbReference type="NCBI Taxonomy" id="1538716"/>
    <lineage>
        <taxon>Eukaryota</taxon>
        <taxon>Metazoa</taxon>
        <taxon>Ecdysozoa</taxon>
        <taxon>Nematoda</taxon>
        <taxon>Chromadorea</taxon>
        <taxon>Rhabditida</taxon>
        <taxon>Rhabditina</taxon>
        <taxon>Diplogasteromorpha</taxon>
        <taxon>Diplogasteroidea</taxon>
        <taxon>Neodiplogasteridae</taxon>
        <taxon>Pristionchus</taxon>
    </lineage>
</organism>
<dbReference type="CDD" id="cd00041">
    <property type="entry name" value="CUB"/>
    <property type="match status" value="1"/>
</dbReference>
<keyword evidence="5" id="KW-1185">Reference proteome</keyword>
<dbReference type="PROSITE" id="PS01180">
    <property type="entry name" value="CUB"/>
    <property type="match status" value="1"/>
</dbReference>
<comment type="caution">
    <text evidence="4">The sequence shown here is derived from an EMBL/GenBank/DDBJ whole genome shotgun (WGS) entry which is preliminary data.</text>
</comment>
<dbReference type="Gene3D" id="2.60.120.290">
    <property type="entry name" value="Spermadhesin, CUB domain"/>
    <property type="match status" value="1"/>
</dbReference>
<dbReference type="InterPro" id="IPR000859">
    <property type="entry name" value="CUB_dom"/>
</dbReference>
<keyword evidence="1" id="KW-1015">Disulfide bond</keyword>
<feature type="non-terminal residue" evidence="4">
    <location>
        <position position="175"/>
    </location>
</feature>
<dbReference type="PANTHER" id="PTHR46908:SF8">
    <property type="entry name" value="C-TYPE LECTIN DOMAIN-CONTAINING PROTEIN"/>
    <property type="match status" value="1"/>
</dbReference>
<evidence type="ECO:0000256" key="1">
    <source>
        <dbReference type="ARBA" id="ARBA00023157"/>
    </source>
</evidence>
<gene>
    <name evidence="4" type="ORF">PFISCL1PPCAC_1801</name>
</gene>